<feature type="domain" description="EamA" evidence="7">
    <location>
        <begin position="150"/>
        <end position="276"/>
    </location>
</feature>
<evidence type="ECO:0000313" key="9">
    <source>
        <dbReference type="Proteomes" id="UP001597322"/>
    </source>
</evidence>
<keyword evidence="4 6" id="KW-1133">Transmembrane helix</keyword>
<dbReference type="PANTHER" id="PTHR22911">
    <property type="entry name" value="ACYL-MALONYL CONDENSING ENZYME-RELATED"/>
    <property type="match status" value="1"/>
</dbReference>
<keyword evidence="9" id="KW-1185">Reference proteome</keyword>
<name>A0ABW4LXM9_9HYPH</name>
<feature type="transmembrane region" description="Helical" evidence="6">
    <location>
        <begin position="39"/>
        <end position="60"/>
    </location>
</feature>
<evidence type="ECO:0000259" key="7">
    <source>
        <dbReference type="Pfam" id="PF00892"/>
    </source>
</evidence>
<evidence type="ECO:0000256" key="2">
    <source>
        <dbReference type="ARBA" id="ARBA00009853"/>
    </source>
</evidence>
<dbReference type="InterPro" id="IPR037185">
    <property type="entry name" value="EmrE-like"/>
</dbReference>
<evidence type="ECO:0000256" key="3">
    <source>
        <dbReference type="ARBA" id="ARBA00022692"/>
    </source>
</evidence>
<feature type="transmembrane region" description="Helical" evidence="6">
    <location>
        <begin position="242"/>
        <end position="258"/>
    </location>
</feature>
<dbReference type="Gene3D" id="1.10.3730.20">
    <property type="match status" value="1"/>
</dbReference>
<keyword evidence="3 6" id="KW-0812">Transmembrane</keyword>
<evidence type="ECO:0000256" key="5">
    <source>
        <dbReference type="ARBA" id="ARBA00023136"/>
    </source>
</evidence>
<sequence length="301" mass="32648">MPLSSNSRGALMMTIAMGAFTANDALIKSVTHDLSLAQIIFLRGVITTIALVVMVWIYGAQSHWRAMFSRSVIVRSLLEICAALTYISALTHIELSVAATILLSLPLAVTLGARLFLNEPVGWRRWAAIMVGFVGVIIILKPSPDAFVPASLLAVITVFFTASRDLVTRQIDKSVPTLLISLFSALMNTIFGAALIIPMGGWTEVSSGIFLTIFVAALFILTGYQAIIIAMRSGEISFVAPFRYTSLIFSLSLGFYFFNEMPDGYMSIGASLIVVSGLYAFYREKKRARIVAAASSNPTPN</sequence>
<evidence type="ECO:0000256" key="1">
    <source>
        <dbReference type="ARBA" id="ARBA00004141"/>
    </source>
</evidence>
<dbReference type="PANTHER" id="PTHR22911:SF6">
    <property type="entry name" value="SOLUTE CARRIER FAMILY 35 MEMBER G1"/>
    <property type="match status" value="1"/>
</dbReference>
<evidence type="ECO:0000313" key="8">
    <source>
        <dbReference type="EMBL" id="MFD1743932.1"/>
    </source>
</evidence>
<dbReference type="RefSeq" id="WP_377394970.1">
    <property type="nucleotide sequence ID" value="NZ_JBHUEQ010000002.1"/>
</dbReference>
<dbReference type="EMBL" id="JBHUEQ010000002">
    <property type="protein sequence ID" value="MFD1743932.1"/>
    <property type="molecule type" value="Genomic_DNA"/>
</dbReference>
<dbReference type="InterPro" id="IPR000620">
    <property type="entry name" value="EamA_dom"/>
</dbReference>
<feature type="transmembrane region" description="Helical" evidence="6">
    <location>
        <begin position="146"/>
        <end position="163"/>
    </location>
</feature>
<feature type="domain" description="EamA" evidence="7">
    <location>
        <begin position="8"/>
        <end position="140"/>
    </location>
</feature>
<feature type="transmembrane region" description="Helical" evidence="6">
    <location>
        <begin position="209"/>
        <end position="230"/>
    </location>
</feature>
<dbReference type="SUPFAM" id="SSF103481">
    <property type="entry name" value="Multidrug resistance efflux transporter EmrE"/>
    <property type="match status" value="2"/>
</dbReference>
<feature type="transmembrane region" description="Helical" evidence="6">
    <location>
        <begin position="175"/>
        <end position="197"/>
    </location>
</feature>
<feature type="transmembrane region" description="Helical" evidence="6">
    <location>
        <begin position="123"/>
        <end position="140"/>
    </location>
</feature>
<evidence type="ECO:0000256" key="4">
    <source>
        <dbReference type="ARBA" id="ARBA00022989"/>
    </source>
</evidence>
<protein>
    <submittedName>
        <fullName evidence="8">DMT family transporter</fullName>
    </submittedName>
</protein>
<feature type="transmembrane region" description="Helical" evidence="6">
    <location>
        <begin position="72"/>
        <end position="89"/>
    </location>
</feature>
<keyword evidence="5 6" id="KW-0472">Membrane</keyword>
<gene>
    <name evidence="8" type="ORF">ACFSE1_00495</name>
</gene>
<feature type="transmembrane region" description="Helical" evidence="6">
    <location>
        <begin position="95"/>
        <end position="116"/>
    </location>
</feature>
<proteinExistence type="inferred from homology"/>
<dbReference type="Proteomes" id="UP001597322">
    <property type="component" value="Unassembled WGS sequence"/>
</dbReference>
<organism evidence="8 9">
    <name type="scientific">Rhizobium helianthi</name>
    <dbReference type="NCBI Taxonomy" id="1132695"/>
    <lineage>
        <taxon>Bacteria</taxon>
        <taxon>Pseudomonadati</taxon>
        <taxon>Pseudomonadota</taxon>
        <taxon>Alphaproteobacteria</taxon>
        <taxon>Hyphomicrobiales</taxon>
        <taxon>Rhizobiaceae</taxon>
        <taxon>Rhizobium/Agrobacterium group</taxon>
        <taxon>Rhizobium</taxon>
    </lineage>
</organism>
<comment type="caution">
    <text evidence="8">The sequence shown here is derived from an EMBL/GenBank/DDBJ whole genome shotgun (WGS) entry which is preliminary data.</text>
</comment>
<comment type="subcellular location">
    <subcellularLocation>
        <location evidence="1">Membrane</location>
        <topology evidence="1">Multi-pass membrane protein</topology>
    </subcellularLocation>
</comment>
<comment type="similarity">
    <text evidence="2">Belongs to the drug/metabolite transporter (DMT) superfamily. 10 TMS drug/metabolite exporter (DME) (TC 2.A.7.3) family.</text>
</comment>
<feature type="transmembrane region" description="Helical" evidence="6">
    <location>
        <begin position="264"/>
        <end position="282"/>
    </location>
</feature>
<accession>A0ABW4LXM9</accession>
<reference evidence="9" key="1">
    <citation type="journal article" date="2019" name="Int. J. Syst. Evol. Microbiol.">
        <title>The Global Catalogue of Microorganisms (GCM) 10K type strain sequencing project: providing services to taxonomists for standard genome sequencing and annotation.</title>
        <authorList>
            <consortium name="The Broad Institute Genomics Platform"/>
            <consortium name="The Broad Institute Genome Sequencing Center for Infectious Disease"/>
            <person name="Wu L."/>
            <person name="Ma J."/>
        </authorList>
    </citation>
    <scope>NUCLEOTIDE SEQUENCE [LARGE SCALE GENOMIC DNA]</scope>
    <source>
        <strain evidence="9">CG52</strain>
    </source>
</reference>
<evidence type="ECO:0000256" key="6">
    <source>
        <dbReference type="SAM" id="Phobius"/>
    </source>
</evidence>
<dbReference type="Pfam" id="PF00892">
    <property type="entry name" value="EamA"/>
    <property type="match status" value="2"/>
</dbReference>